<organism evidence="3">
    <name type="scientific">Salvia splendens</name>
    <name type="common">Scarlet sage</name>
    <dbReference type="NCBI Taxonomy" id="180675"/>
    <lineage>
        <taxon>Eukaryota</taxon>
        <taxon>Viridiplantae</taxon>
        <taxon>Streptophyta</taxon>
        <taxon>Embryophyta</taxon>
        <taxon>Tracheophyta</taxon>
        <taxon>Spermatophyta</taxon>
        <taxon>Magnoliopsida</taxon>
        <taxon>eudicotyledons</taxon>
        <taxon>Gunneridae</taxon>
        <taxon>Pentapetalae</taxon>
        <taxon>asterids</taxon>
        <taxon>lamiids</taxon>
        <taxon>Lamiales</taxon>
        <taxon>Lamiaceae</taxon>
        <taxon>Nepetoideae</taxon>
        <taxon>Mentheae</taxon>
        <taxon>Salviinae</taxon>
        <taxon>Salvia</taxon>
        <taxon>Salvia subgen. Calosphace</taxon>
        <taxon>core Calosphace</taxon>
    </lineage>
</organism>
<feature type="region of interest" description="Disordered" evidence="2">
    <location>
        <begin position="65"/>
        <end position="91"/>
    </location>
</feature>
<feature type="compositionally biased region" description="Basic residues" evidence="2">
    <location>
        <begin position="73"/>
        <end position="86"/>
    </location>
</feature>
<comment type="similarity">
    <text evidence="1">Belongs to the senescence regulator S40 family.</text>
</comment>
<keyword evidence="4" id="KW-1185">Reference proteome</keyword>
<comment type="caution">
    <text evidence="3">The sequence shown here is derived from an EMBL/GenBank/DDBJ whole genome shotgun (WGS) entry which is preliminary data.</text>
</comment>
<proteinExistence type="inferred from homology"/>
<accession>A0A8X8Y5M6</accession>
<evidence type="ECO:0000313" key="4">
    <source>
        <dbReference type="Proteomes" id="UP000298416"/>
    </source>
</evidence>
<dbReference type="InterPro" id="IPR007608">
    <property type="entry name" value="Senescence_reg_S40"/>
</dbReference>
<gene>
    <name evidence="3" type="ORF">SASPL_114017</name>
</gene>
<sequence>MCSLRVSFPINHSFDSSINSPIPHLFTTAATPQFPHQKPPNMSIAMAEEEFQESDVVFRDCDEVSAAYDPPPRRRKISRSRSRSRSRSAPVNIPTNAWRRCADDGGGGGEEGEMVPPHVIVGRRVAGKMMALSICGMILRKGRDLSEFRNLILRMTGLLET</sequence>
<protein>
    <submittedName>
        <fullName evidence="3">Uncharacterized protein</fullName>
    </submittedName>
</protein>
<evidence type="ECO:0000256" key="2">
    <source>
        <dbReference type="SAM" id="MobiDB-lite"/>
    </source>
</evidence>
<dbReference type="Pfam" id="PF04520">
    <property type="entry name" value="Senescence_reg"/>
    <property type="match status" value="1"/>
</dbReference>
<reference evidence="3" key="1">
    <citation type="submission" date="2018-01" db="EMBL/GenBank/DDBJ databases">
        <authorList>
            <person name="Mao J.F."/>
        </authorList>
    </citation>
    <scope>NUCLEOTIDE SEQUENCE</scope>
    <source>
        <strain evidence="3">Huo1</strain>
        <tissue evidence="3">Leaf</tissue>
    </source>
</reference>
<name>A0A8X8Y5M6_SALSN</name>
<dbReference type="PANTHER" id="PTHR33083:SF49">
    <property type="entry name" value="SENESCENCE REGULATOR"/>
    <property type="match status" value="1"/>
</dbReference>
<evidence type="ECO:0000313" key="3">
    <source>
        <dbReference type="EMBL" id="KAG6423616.1"/>
    </source>
</evidence>
<dbReference type="EMBL" id="PNBA02000005">
    <property type="protein sequence ID" value="KAG6423616.1"/>
    <property type="molecule type" value="Genomic_DNA"/>
</dbReference>
<reference evidence="3" key="2">
    <citation type="submission" date="2020-08" db="EMBL/GenBank/DDBJ databases">
        <title>Plant Genome Project.</title>
        <authorList>
            <person name="Zhang R.-G."/>
        </authorList>
    </citation>
    <scope>NUCLEOTIDE SEQUENCE</scope>
    <source>
        <strain evidence="3">Huo1</strain>
        <tissue evidence="3">Leaf</tissue>
    </source>
</reference>
<dbReference type="AlphaFoldDB" id="A0A8X8Y5M6"/>
<dbReference type="PANTHER" id="PTHR33083">
    <property type="entry name" value="EXPRESSED PROTEIN"/>
    <property type="match status" value="1"/>
</dbReference>
<dbReference type="GO" id="GO:0010150">
    <property type="term" value="P:leaf senescence"/>
    <property type="evidence" value="ECO:0007669"/>
    <property type="project" value="UniProtKB-ARBA"/>
</dbReference>
<dbReference type="Proteomes" id="UP000298416">
    <property type="component" value="Unassembled WGS sequence"/>
</dbReference>
<evidence type="ECO:0000256" key="1">
    <source>
        <dbReference type="ARBA" id="ARBA00034773"/>
    </source>
</evidence>